<accession>A0A7C2AXV0</accession>
<evidence type="ECO:0000313" key="2">
    <source>
        <dbReference type="EMBL" id="HEF27028.1"/>
    </source>
</evidence>
<name>A0A7C2AXV0_9PSED</name>
<protein>
    <submittedName>
        <fullName evidence="2">DUF1534 domain-containing protein</fullName>
    </submittedName>
</protein>
<reference evidence="2" key="1">
    <citation type="journal article" date="2020" name="mSystems">
        <title>Genome- and Community-Level Interaction Insights into Carbon Utilization and Element Cycling Functions of Hydrothermarchaeota in Hydrothermal Sediment.</title>
        <authorList>
            <person name="Zhou Z."/>
            <person name="Liu Y."/>
            <person name="Xu W."/>
            <person name="Pan J."/>
            <person name="Luo Z.H."/>
            <person name="Li M."/>
        </authorList>
    </citation>
    <scope>NUCLEOTIDE SEQUENCE [LARGE SCALE GENOMIC DNA]</scope>
    <source>
        <strain evidence="2">SpSt-200</strain>
    </source>
</reference>
<dbReference type="AlphaFoldDB" id="A0A7C2AXV0"/>
<dbReference type="EMBL" id="DSIN01000024">
    <property type="protein sequence ID" value="HEF27028.1"/>
    <property type="molecule type" value="Genomic_DNA"/>
</dbReference>
<proteinExistence type="predicted"/>
<feature type="region of interest" description="Disordered" evidence="1">
    <location>
        <begin position="1"/>
        <end position="70"/>
    </location>
</feature>
<organism evidence="2">
    <name type="scientific">Pseudomonas graminis</name>
    <dbReference type="NCBI Taxonomy" id="158627"/>
    <lineage>
        <taxon>Bacteria</taxon>
        <taxon>Pseudomonadati</taxon>
        <taxon>Pseudomonadota</taxon>
        <taxon>Gammaproteobacteria</taxon>
        <taxon>Pseudomonadales</taxon>
        <taxon>Pseudomonadaceae</taxon>
        <taxon>Pseudomonas</taxon>
    </lineage>
</organism>
<evidence type="ECO:0000256" key="1">
    <source>
        <dbReference type="SAM" id="MobiDB-lite"/>
    </source>
</evidence>
<sequence>MRGVSVDRSHAPRGNSSRDAPRHLSRPECVSPSGRGASGAAFPRGAWERSEQHGTAYTQYRPCENQIPSS</sequence>
<comment type="caution">
    <text evidence="2">The sequence shown here is derived from an EMBL/GenBank/DDBJ whole genome shotgun (WGS) entry which is preliminary data.</text>
</comment>
<feature type="compositionally biased region" description="Basic and acidic residues" evidence="1">
    <location>
        <begin position="1"/>
        <end position="10"/>
    </location>
</feature>
<dbReference type="AntiFam" id="ANF00261">
    <property type="entry name" value="Protein of unknown function (DUF1534)"/>
</dbReference>
<gene>
    <name evidence="2" type="ORF">ENP23_14775</name>
</gene>